<reference evidence="2 3" key="1">
    <citation type="submission" date="2021-12" db="EMBL/GenBank/DDBJ databases">
        <title>Genome sequencing of bacteria with rrn-lacking chromosome and rrn-plasmid.</title>
        <authorList>
            <person name="Anda M."/>
            <person name="Iwasaki W."/>
        </authorList>
    </citation>
    <scope>NUCLEOTIDE SEQUENCE [LARGE SCALE GENOMIC DNA]</scope>
    <source>
        <strain evidence="2 3">DSM 100852</strain>
        <plasmid evidence="2 3">pFA12</plasmid>
    </source>
</reference>
<keyword evidence="3" id="KW-1185">Reference proteome</keyword>
<feature type="region of interest" description="Disordered" evidence="1">
    <location>
        <begin position="519"/>
        <end position="560"/>
    </location>
</feature>
<evidence type="ECO:0000256" key="1">
    <source>
        <dbReference type="SAM" id="MobiDB-lite"/>
    </source>
</evidence>
<geneLocation type="plasmid" evidence="2 3">
    <name>pFA12</name>
</geneLocation>
<protein>
    <submittedName>
        <fullName evidence="2">Uncharacterized protein</fullName>
    </submittedName>
</protein>
<dbReference type="AlphaFoldDB" id="A0AAU9DB15"/>
<keyword evidence="2" id="KW-0614">Plasmid</keyword>
<feature type="region of interest" description="Disordered" evidence="1">
    <location>
        <begin position="623"/>
        <end position="651"/>
    </location>
</feature>
<accession>A0AAU9DB15</accession>
<dbReference type="KEGG" id="fax:FUAX_55350"/>
<evidence type="ECO:0000313" key="2">
    <source>
        <dbReference type="EMBL" id="BDD13103.1"/>
    </source>
</evidence>
<gene>
    <name evidence="2" type="ORF">FUAX_55350</name>
</gene>
<evidence type="ECO:0000313" key="3">
    <source>
        <dbReference type="Proteomes" id="UP001348817"/>
    </source>
</evidence>
<organism evidence="2 3">
    <name type="scientific">Fulvitalea axinellae</name>
    <dbReference type="NCBI Taxonomy" id="1182444"/>
    <lineage>
        <taxon>Bacteria</taxon>
        <taxon>Pseudomonadati</taxon>
        <taxon>Bacteroidota</taxon>
        <taxon>Cytophagia</taxon>
        <taxon>Cytophagales</taxon>
        <taxon>Persicobacteraceae</taxon>
        <taxon>Fulvitalea</taxon>
    </lineage>
</organism>
<dbReference type="EMBL" id="AP025326">
    <property type="protein sequence ID" value="BDD13103.1"/>
    <property type="molecule type" value="Genomic_DNA"/>
</dbReference>
<feature type="compositionally biased region" description="Polar residues" evidence="1">
    <location>
        <begin position="542"/>
        <end position="560"/>
    </location>
</feature>
<dbReference type="Proteomes" id="UP001348817">
    <property type="component" value="Plasmid pFA12"/>
</dbReference>
<feature type="region of interest" description="Disordered" evidence="1">
    <location>
        <begin position="416"/>
        <end position="440"/>
    </location>
</feature>
<proteinExistence type="predicted"/>
<sequence>MSVILSNSYFYIYHRKTFQNRVHRPEPDVIGPKKPKTNSMRLTPQDYLQNAVTLLPVLAGDKDSPMRRIVHALTDSDAPTRTVTRLAKDAGSTPKTVLKYLGILRSQGVKFLETESGSAPRLPQLKDIQSSYSQSVIGVTNVACNHLSAHCQNAHALTLALRSPKGSSLRKIASVLLTEPPSKLYRLVGLTGLSRSTFFRGLAKLKSLGFRFLLAPYRGAPVAFALKPGTPADTAKSYPTVRALKLALSHIGVTPDTETLTKLHTEYRHKKDYEPVSATDLATKIKRDHYAKTTEEPTVETAGKRPLNPEKFLPKNFVEHFESPSEWPAGELRPEQQIMDLADRPEQIEQDILTAGHSVLGQHAEFIASRILVWCLRNKCARPVSREKFVKEMIAQDIRHGLYAKLVSVQTEDREQAITTEKSAPGHKANTSKTRNSRAHTREEIAAVFKSKGIDNPEYTETILKASANAAKKGKPIRNLNKYIATFLRNGNENPGKQTQIPTAQTVINVNAPNTYITTNPHYETESSKHSTNAIPTEKQTENGTQNTDQQSIPSVNNTPVNTEYIAQDPAQVASQLINMINRNTDTIQNALDAVHQNAIISREIVNVMSGLFPSLTDTAKTVASGQSPTPGAVSKESRTPQGWTIHRRDP</sequence>
<name>A0AAU9DB15_9BACT</name>